<protein>
    <recommendedName>
        <fullName evidence="9">PUM-HD domain-containing protein</fullName>
    </recommendedName>
</protein>
<keyword evidence="5" id="KW-0694">RNA-binding</keyword>
<keyword evidence="11" id="KW-1185">Reference proteome</keyword>
<reference evidence="10 11" key="1">
    <citation type="submission" date="2024-12" db="EMBL/GenBank/DDBJ databases">
        <title>The unique morphological basis and parallel evolutionary history of personate flowers in Penstemon.</title>
        <authorList>
            <person name="Depatie T.H."/>
            <person name="Wessinger C.A."/>
        </authorList>
    </citation>
    <scope>NUCLEOTIDE SEQUENCE [LARGE SCALE GENOMIC DNA]</scope>
    <source>
        <strain evidence="10">WTNN_2</strain>
        <tissue evidence="10">Leaf</tissue>
    </source>
</reference>
<dbReference type="AlphaFoldDB" id="A0ABD3SML4"/>
<sequence>MATESPIRILGETEKWPPRKQSNRYGPSSTKMAIEDLGLFLKGQSFQSRDIDFIPSRSESAPPSMEGSIAAIENIFSKRKSTLNPSLVYRSIRTIEPETEVQFPTNSLPAHEEESEDASSEHHSGSLDSIQEDSHHASSPSYDQNIPSSHESTNKTVNESDFKAAKVDVPDYHLTAEVSDVNSAHIESVKIASLSVPSSSDSHKVHNKEQIILQNNATPQESNTPRVQGPYSQTFYPGISHAYGNINQLHYGPPIAPPLYASAAASMTSPNPFYANLQPAGFFTPQYNMGGGYAFNSAVMPSYISGYSPQRAVPMAHAYDVQYAQKFYGGFPMQNYFTDPFHLQYIQPGVQESYGASGHFDHQSPRDNSKKGAELVTSPEDRKLKPTAGTNFPGGRYNTSHSHSFSGYSTKSYGVQNFMNSYSFLEEFKSGKGSKFELSDVAGHIAEFSVDQHGSRFIQQKLEICSDDEKALVFKEVVLHASKLMTDVFGNYVIQKLFEYGSPEQRKDLANQLEGQILPLSLQMYGCRVIQKALEVIDLEQKTRLIRELDGHVIRCVRDQNGNHVIQKCIESIPTDKIDFIISSFRGQVATLSMHPYGCRVIQRVLEHCHDELHTQFIVDEILDSVCSLAQDQYGNYVTQHVLERGKPCERSKIIEKLSTSIVQLSQHKFASNVVEKCLEYCDSTARDVLIKEIIGQGYTNDNLLIMMKDQYANYVIQKILQKCTIDQREMLLGLIRNHLTALKKYTYGKHIVSRFEQLYGEGLQTTGS</sequence>
<dbReference type="Proteomes" id="UP001634393">
    <property type="component" value="Unassembled WGS sequence"/>
</dbReference>
<evidence type="ECO:0000313" key="11">
    <source>
        <dbReference type="Proteomes" id="UP001634393"/>
    </source>
</evidence>
<proteinExistence type="predicted"/>
<evidence type="ECO:0000256" key="3">
    <source>
        <dbReference type="ARBA" id="ARBA00022737"/>
    </source>
</evidence>
<dbReference type="PANTHER" id="PTHR12537:SF119">
    <property type="entry name" value="PUMILIO HOMOLOG 6, CHLOROPLASTIC"/>
    <property type="match status" value="1"/>
</dbReference>
<dbReference type="SUPFAM" id="SSF48371">
    <property type="entry name" value="ARM repeat"/>
    <property type="match status" value="1"/>
</dbReference>
<feature type="repeat" description="Pumilio" evidence="7">
    <location>
        <begin position="476"/>
        <end position="511"/>
    </location>
</feature>
<feature type="repeat" description="Pumilio" evidence="7">
    <location>
        <begin position="584"/>
        <end position="620"/>
    </location>
</feature>
<feature type="repeat" description="Pumilio" evidence="7">
    <location>
        <begin position="512"/>
        <end position="547"/>
    </location>
</feature>
<dbReference type="PANTHER" id="PTHR12537">
    <property type="entry name" value="RNA BINDING PROTEIN PUMILIO-RELATED"/>
    <property type="match status" value="1"/>
</dbReference>
<dbReference type="SMART" id="SM00025">
    <property type="entry name" value="Pumilio"/>
    <property type="match status" value="8"/>
</dbReference>
<dbReference type="InterPro" id="IPR033133">
    <property type="entry name" value="PUM-HD"/>
</dbReference>
<evidence type="ECO:0000313" key="10">
    <source>
        <dbReference type="EMBL" id="KAL3825596.1"/>
    </source>
</evidence>
<comment type="subcellular location">
    <subcellularLocation>
        <location evidence="1">Cytoplasm</location>
    </subcellularLocation>
</comment>
<dbReference type="InterPro" id="IPR001313">
    <property type="entry name" value="Pumilio_RNA-bd_rpt"/>
</dbReference>
<feature type="region of interest" description="Disordered" evidence="8">
    <location>
        <begin position="100"/>
        <end position="157"/>
    </location>
</feature>
<dbReference type="EMBL" id="JBJXBP010000006">
    <property type="protein sequence ID" value="KAL3825596.1"/>
    <property type="molecule type" value="Genomic_DNA"/>
</dbReference>
<dbReference type="CDD" id="cd07920">
    <property type="entry name" value="Pumilio"/>
    <property type="match status" value="1"/>
</dbReference>
<dbReference type="Pfam" id="PF00806">
    <property type="entry name" value="PUF"/>
    <property type="match status" value="8"/>
</dbReference>
<dbReference type="PROSITE" id="PS50302">
    <property type="entry name" value="PUM"/>
    <property type="match status" value="8"/>
</dbReference>
<evidence type="ECO:0000256" key="4">
    <source>
        <dbReference type="ARBA" id="ARBA00022845"/>
    </source>
</evidence>
<comment type="function">
    <text evidence="6">Sequence-specific RNA-binding protein that regulates translation and mRNA stability by binding the 3'-UTR of target mRNAs. Binds the APUM-binding elements (APBEs) in the 3'-UTR mRNA sequence of CLV1, PNH, WUS and FAS2.</text>
</comment>
<evidence type="ECO:0000256" key="2">
    <source>
        <dbReference type="ARBA" id="ARBA00022490"/>
    </source>
</evidence>
<feature type="compositionally biased region" description="Polar residues" evidence="8">
    <location>
        <begin position="137"/>
        <end position="157"/>
    </location>
</feature>
<name>A0ABD3SML4_9LAMI</name>
<dbReference type="Gene3D" id="1.25.10.10">
    <property type="entry name" value="Leucine-rich Repeat Variant"/>
    <property type="match status" value="1"/>
</dbReference>
<feature type="compositionally biased region" description="Basic and acidic residues" evidence="8">
    <location>
        <begin position="359"/>
        <end position="384"/>
    </location>
</feature>
<evidence type="ECO:0000256" key="5">
    <source>
        <dbReference type="ARBA" id="ARBA00022884"/>
    </source>
</evidence>
<feature type="domain" description="PUM-HD" evidence="9">
    <location>
        <begin position="420"/>
        <end position="760"/>
    </location>
</feature>
<dbReference type="InterPro" id="IPR011989">
    <property type="entry name" value="ARM-like"/>
</dbReference>
<accession>A0ABD3SML4</accession>
<keyword evidence="4" id="KW-0810">Translation regulation</keyword>
<evidence type="ECO:0000256" key="1">
    <source>
        <dbReference type="ARBA" id="ARBA00004496"/>
    </source>
</evidence>
<gene>
    <name evidence="10" type="ORF">ACJIZ3_021625</name>
</gene>
<organism evidence="10 11">
    <name type="scientific">Penstemon smallii</name>
    <dbReference type="NCBI Taxonomy" id="265156"/>
    <lineage>
        <taxon>Eukaryota</taxon>
        <taxon>Viridiplantae</taxon>
        <taxon>Streptophyta</taxon>
        <taxon>Embryophyta</taxon>
        <taxon>Tracheophyta</taxon>
        <taxon>Spermatophyta</taxon>
        <taxon>Magnoliopsida</taxon>
        <taxon>eudicotyledons</taxon>
        <taxon>Gunneridae</taxon>
        <taxon>Pentapetalae</taxon>
        <taxon>asterids</taxon>
        <taxon>lamiids</taxon>
        <taxon>Lamiales</taxon>
        <taxon>Plantaginaceae</taxon>
        <taxon>Cheloneae</taxon>
        <taxon>Penstemon</taxon>
    </lineage>
</organism>
<keyword evidence="3" id="KW-0677">Repeat</keyword>
<dbReference type="GO" id="GO:0006417">
    <property type="term" value="P:regulation of translation"/>
    <property type="evidence" value="ECO:0007669"/>
    <property type="project" value="UniProtKB-KW"/>
</dbReference>
<dbReference type="InterPro" id="IPR033712">
    <property type="entry name" value="Pumilio_RNA-bd"/>
</dbReference>
<comment type="caution">
    <text evidence="10">The sequence shown here is derived from an EMBL/GenBank/DDBJ whole genome shotgun (WGS) entry which is preliminary data.</text>
</comment>
<dbReference type="GO" id="GO:0005737">
    <property type="term" value="C:cytoplasm"/>
    <property type="evidence" value="ECO:0007669"/>
    <property type="project" value="UniProtKB-SubCell"/>
</dbReference>
<keyword evidence="2" id="KW-0963">Cytoplasm</keyword>
<feature type="repeat" description="Pumilio" evidence="7">
    <location>
        <begin position="657"/>
        <end position="692"/>
    </location>
</feature>
<dbReference type="InterPro" id="IPR016024">
    <property type="entry name" value="ARM-type_fold"/>
</dbReference>
<dbReference type="GO" id="GO:0003729">
    <property type="term" value="F:mRNA binding"/>
    <property type="evidence" value="ECO:0007669"/>
    <property type="project" value="UniProtKB-ARBA"/>
</dbReference>
<dbReference type="PROSITE" id="PS50303">
    <property type="entry name" value="PUM_HD"/>
    <property type="match status" value="1"/>
</dbReference>
<dbReference type="FunFam" id="1.25.10.10:FF:000004">
    <property type="entry name" value="Pumilio homolog 1 isoform 2"/>
    <property type="match status" value="1"/>
</dbReference>
<feature type="region of interest" description="Disordered" evidence="8">
    <location>
        <begin position="354"/>
        <end position="396"/>
    </location>
</feature>
<feature type="repeat" description="Pumilio" evidence="7">
    <location>
        <begin position="548"/>
        <end position="583"/>
    </location>
</feature>
<evidence type="ECO:0000259" key="9">
    <source>
        <dbReference type="PROSITE" id="PS50303"/>
    </source>
</evidence>
<feature type="repeat" description="Pumilio" evidence="7">
    <location>
        <begin position="621"/>
        <end position="656"/>
    </location>
</feature>
<evidence type="ECO:0000256" key="6">
    <source>
        <dbReference type="ARBA" id="ARBA00055193"/>
    </source>
</evidence>
<feature type="region of interest" description="Disordered" evidence="8">
    <location>
        <begin position="1"/>
        <end position="29"/>
    </location>
</feature>
<feature type="repeat" description="Pumilio" evidence="7">
    <location>
        <begin position="440"/>
        <end position="475"/>
    </location>
</feature>
<feature type="repeat" description="Pumilio" evidence="7">
    <location>
        <begin position="693"/>
        <end position="734"/>
    </location>
</feature>
<evidence type="ECO:0000256" key="7">
    <source>
        <dbReference type="PROSITE-ProRule" id="PRU00317"/>
    </source>
</evidence>
<evidence type="ECO:0000256" key="8">
    <source>
        <dbReference type="SAM" id="MobiDB-lite"/>
    </source>
</evidence>